<evidence type="ECO:0000256" key="1">
    <source>
        <dbReference type="SAM" id="Phobius"/>
    </source>
</evidence>
<feature type="transmembrane region" description="Helical" evidence="1">
    <location>
        <begin position="21"/>
        <end position="40"/>
    </location>
</feature>
<keyword evidence="1" id="KW-0812">Transmembrane</keyword>
<reference evidence="2 3" key="1">
    <citation type="submission" date="2017-02" db="EMBL/GenBank/DDBJ databases">
        <authorList>
            <person name="Peterson S.W."/>
        </authorList>
    </citation>
    <scope>NUCLEOTIDE SEQUENCE [LARGE SCALE GENOMIC DNA]</scope>
    <source>
        <strain evidence="2 3">LMG 22410</strain>
    </source>
</reference>
<keyword evidence="1" id="KW-1133">Transmembrane helix</keyword>
<dbReference type="AlphaFoldDB" id="A0A1R4FJH3"/>
<dbReference type="EMBL" id="FUHU01000025">
    <property type="protein sequence ID" value="SJM55912.1"/>
    <property type="molecule type" value="Genomic_DNA"/>
</dbReference>
<gene>
    <name evidence="2" type="ORF">CZ674_04765</name>
</gene>
<name>A0A1R4FJH3_9MICO</name>
<evidence type="ECO:0000313" key="3">
    <source>
        <dbReference type="Proteomes" id="UP000195787"/>
    </source>
</evidence>
<proteinExistence type="predicted"/>
<dbReference type="Proteomes" id="UP000195787">
    <property type="component" value="Unassembled WGS sequence"/>
</dbReference>
<organism evidence="2 3">
    <name type="scientific">Agrococcus casei LMG 22410</name>
    <dbReference type="NCBI Taxonomy" id="1255656"/>
    <lineage>
        <taxon>Bacteria</taxon>
        <taxon>Bacillati</taxon>
        <taxon>Actinomycetota</taxon>
        <taxon>Actinomycetes</taxon>
        <taxon>Micrococcales</taxon>
        <taxon>Microbacteriaceae</taxon>
        <taxon>Agrococcus</taxon>
    </lineage>
</organism>
<accession>A0A1R4FJH3</accession>
<dbReference type="GeneID" id="303172519"/>
<keyword evidence="3" id="KW-1185">Reference proteome</keyword>
<keyword evidence="1" id="KW-0472">Membrane</keyword>
<evidence type="ECO:0000313" key="2">
    <source>
        <dbReference type="EMBL" id="SJM55912.1"/>
    </source>
</evidence>
<protein>
    <submittedName>
        <fullName evidence="2">Uncharacterized protein</fullName>
    </submittedName>
</protein>
<dbReference type="RefSeq" id="WP_086991410.1">
    <property type="nucleotide sequence ID" value="NZ_FUHU01000025.1"/>
</dbReference>
<sequence>MRTPRVYDFLRKLRTDQNGEASVWAVLLIVPLIVTAGLVFDAAAQTQAKSEAAQIAAGAARAGTSALGGQLTDPTDYSFAPGQAQAAAESYLTQSGVDGTVTVAGGTITVTVNNPIDTTFVSLIGINELPASATSAAELITGE</sequence>